<reference evidence="1 2" key="1">
    <citation type="journal article" date="2004" name="Nature">
        <title>Genome sequence of the ultrasmall unicellular red alga Cyanidioschyzon merolae 10D.</title>
        <authorList>
            <person name="Matsuzaki M."/>
            <person name="Misumi O."/>
            <person name="Shin-i T."/>
            <person name="Maruyama S."/>
            <person name="Takahara M."/>
            <person name="Miyagishima S."/>
            <person name="Mori T."/>
            <person name="Nishida K."/>
            <person name="Yagisawa F."/>
            <person name="Nishida K."/>
            <person name="Yoshida Y."/>
            <person name="Nishimura Y."/>
            <person name="Nakao S."/>
            <person name="Kobayashi T."/>
            <person name="Momoyama Y."/>
            <person name="Higashiyama T."/>
            <person name="Minoda A."/>
            <person name="Sano M."/>
            <person name="Nomoto H."/>
            <person name="Oishi K."/>
            <person name="Hayashi H."/>
            <person name="Ohta F."/>
            <person name="Nishizaka S."/>
            <person name="Haga S."/>
            <person name="Miura S."/>
            <person name="Morishita T."/>
            <person name="Kabeya Y."/>
            <person name="Terasawa K."/>
            <person name="Suzuki Y."/>
            <person name="Ishii Y."/>
            <person name="Asakawa S."/>
            <person name="Takano H."/>
            <person name="Ohta N."/>
            <person name="Kuroiwa H."/>
            <person name="Tanaka K."/>
            <person name="Shimizu N."/>
            <person name="Sugano S."/>
            <person name="Sato N."/>
            <person name="Nozaki H."/>
            <person name="Ogasawara N."/>
            <person name="Kohara Y."/>
            <person name="Kuroiwa T."/>
        </authorList>
    </citation>
    <scope>NUCLEOTIDE SEQUENCE [LARGE SCALE GENOMIC DNA]</scope>
    <source>
        <strain evidence="1 2">10D</strain>
    </source>
</reference>
<proteinExistence type="predicted"/>
<dbReference type="GeneID" id="16996254"/>
<gene>
    <name evidence="1" type="ORF">CYME_CMQ246C</name>
</gene>
<protein>
    <submittedName>
        <fullName evidence="1">Uncharacterized protein</fullName>
    </submittedName>
</protein>
<reference evidence="1 2" key="2">
    <citation type="journal article" date="2007" name="BMC Biol.">
        <title>A 100%-complete sequence reveals unusually simple genomic features in the hot-spring red alga Cyanidioschyzon merolae.</title>
        <authorList>
            <person name="Nozaki H."/>
            <person name="Takano H."/>
            <person name="Misumi O."/>
            <person name="Terasawa K."/>
            <person name="Matsuzaki M."/>
            <person name="Maruyama S."/>
            <person name="Nishida K."/>
            <person name="Yagisawa F."/>
            <person name="Yoshida Y."/>
            <person name="Fujiwara T."/>
            <person name="Takio S."/>
            <person name="Tamura K."/>
            <person name="Chung S.J."/>
            <person name="Nakamura S."/>
            <person name="Kuroiwa H."/>
            <person name="Tanaka K."/>
            <person name="Sato N."/>
            <person name="Kuroiwa T."/>
        </authorList>
    </citation>
    <scope>NUCLEOTIDE SEQUENCE [LARGE SCALE GENOMIC DNA]</scope>
    <source>
        <strain evidence="1 2">10D</strain>
    </source>
</reference>
<accession>M1VG96</accession>
<dbReference type="AlphaFoldDB" id="M1VG96"/>
<organism evidence="1 2">
    <name type="scientific">Cyanidioschyzon merolae (strain NIES-3377 / 10D)</name>
    <name type="common">Unicellular red alga</name>
    <dbReference type="NCBI Taxonomy" id="280699"/>
    <lineage>
        <taxon>Eukaryota</taxon>
        <taxon>Rhodophyta</taxon>
        <taxon>Bangiophyceae</taxon>
        <taxon>Cyanidiales</taxon>
        <taxon>Cyanidiaceae</taxon>
        <taxon>Cyanidioschyzon</taxon>
    </lineage>
</organism>
<dbReference type="KEGG" id="cme:CYME_CMQ246C"/>
<keyword evidence="2" id="KW-1185">Reference proteome</keyword>
<dbReference type="HOGENOM" id="CLU_2030007_0_0_1"/>
<dbReference type="Proteomes" id="UP000007014">
    <property type="component" value="Chromosome 17"/>
</dbReference>
<dbReference type="EMBL" id="AP006499">
    <property type="protein sequence ID" value="BAM82132.1"/>
    <property type="molecule type" value="Genomic_DNA"/>
</dbReference>
<evidence type="ECO:0000313" key="2">
    <source>
        <dbReference type="Proteomes" id="UP000007014"/>
    </source>
</evidence>
<evidence type="ECO:0000313" key="1">
    <source>
        <dbReference type="EMBL" id="BAM82132.1"/>
    </source>
</evidence>
<sequence>MPSEREAAAASPDTSETTLRRVIRQTRLVCGDLAEKPLVQATIVHPERTLYAVDAAFSRAVSVVVRRTRETLAGASPLLPVAALGLSFWGGARVYRRLRELVLPSTQQKLPTTGLHQAKRGP</sequence>
<dbReference type="Gramene" id="CMQ246CT">
    <property type="protein sequence ID" value="CMQ246CT"/>
    <property type="gene ID" value="CMQ246C"/>
</dbReference>
<dbReference type="OrthoDB" id="10586739at2759"/>
<dbReference type="RefSeq" id="XP_005538168.1">
    <property type="nucleotide sequence ID" value="XM_005538111.1"/>
</dbReference>
<name>M1VG96_CYAM1</name>